<feature type="region of interest" description="Disordered" evidence="1">
    <location>
        <begin position="78"/>
        <end position="99"/>
    </location>
</feature>
<evidence type="ECO:0000313" key="2">
    <source>
        <dbReference type="EMBL" id="GAA0765609.1"/>
    </source>
</evidence>
<organism evidence="2 3">
    <name type="scientific">Ideonella azotifigens</name>
    <dbReference type="NCBI Taxonomy" id="513160"/>
    <lineage>
        <taxon>Bacteria</taxon>
        <taxon>Pseudomonadati</taxon>
        <taxon>Pseudomonadota</taxon>
        <taxon>Betaproteobacteria</taxon>
        <taxon>Burkholderiales</taxon>
        <taxon>Sphaerotilaceae</taxon>
        <taxon>Ideonella</taxon>
    </lineage>
</organism>
<reference evidence="2 3" key="1">
    <citation type="journal article" date="2019" name="Int. J. Syst. Evol. Microbiol.">
        <title>The Global Catalogue of Microorganisms (GCM) 10K type strain sequencing project: providing services to taxonomists for standard genome sequencing and annotation.</title>
        <authorList>
            <consortium name="The Broad Institute Genomics Platform"/>
            <consortium name="The Broad Institute Genome Sequencing Center for Infectious Disease"/>
            <person name="Wu L."/>
            <person name="Ma J."/>
        </authorList>
    </citation>
    <scope>NUCLEOTIDE SEQUENCE [LARGE SCALE GENOMIC DNA]</scope>
    <source>
        <strain evidence="2 3">JCM 15503</strain>
    </source>
</reference>
<evidence type="ECO:0000256" key="1">
    <source>
        <dbReference type="SAM" id="MobiDB-lite"/>
    </source>
</evidence>
<evidence type="ECO:0008006" key="4">
    <source>
        <dbReference type="Google" id="ProtNLM"/>
    </source>
</evidence>
<feature type="compositionally biased region" description="Basic and acidic residues" evidence="1">
    <location>
        <begin position="82"/>
        <end position="91"/>
    </location>
</feature>
<dbReference type="Proteomes" id="UP001500279">
    <property type="component" value="Unassembled WGS sequence"/>
</dbReference>
<name>A0ABN1KFZ4_9BURK</name>
<dbReference type="EMBL" id="BAAAEW010000042">
    <property type="protein sequence ID" value="GAA0765609.1"/>
    <property type="molecule type" value="Genomic_DNA"/>
</dbReference>
<proteinExistence type="predicted"/>
<keyword evidence="3" id="KW-1185">Reference proteome</keyword>
<gene>
    <name evidence="2" type="ORF">GCM10009107_52900</name>
</gene>
<sequence>MGSVSVEAAWAANEAVAINRLAASPAGRRRRGNGKYNMVARLQELGEVASVLAHRLQGTRLGLCFFLVLGKRGIGSAPEATEWQRQHRDSPVSRTSTAGGWCVPKLAAAGARSRAVR</sequence>
<protein>
    <recommendedName>
        <fullName evidence="4">Transposase Tn5-like N-terminal domain-containing protein</fullName>
    </recommendedName>
</protein>
<accession>A0ABN1KFZ4</accession>
<evidence type="ECO:0000313" key="3">
    <source>
        <dbReference type="Proteomes" id="UP001500279"/>
    </source>
</evidence>
<comment type="caution">
    <text evidence="2">The sequence shown here is derived from an EMBL/GenBank/DDBJ whole genome shotgun (WGS) entry which is preliminary data.</text>
</comment>